<proteinExistence type="predicted"/>
<evidence type="ECO:0000259" key="1">
    <source>
        <dbReference type="Pfam" id="PF22513"/>
    </source>
</evidence>
<dbReference type="Gene3D" id="1.10.1220.10">
    <property type="entry name" value="Met repressor-like"/>
    <property type="match status" value="1"/>
</dbReference>
<dbReference type="InterPro" id="IPR010985">
    <property type="entry name" value="Ribbon_hlx_hlx"/>
</dbReference>
<protein>
    <submittedName>
        <fullName evidence="2">Plasmid stabilization protein</fullName>
    </submittedName>
</protein>
<feature type="domain" description="Antitoxin FitA-like ribbon-helix-helix" evidence="1">
    <location>
        <begin position="2"/>
        <end position="39"/>
    </location>
</feature>
<dbReference type="SUPFAM" id="SSF47598">
    <property type="entry name" value="Ribbon-helix-helix"/>
    <property type="match status" value="1"/>
</dbReference>
<name>A0A5C7VRV8_9PROT</name>
<dbReference type="GO" id="GO:0006355">
    <property type="term" value="P:regulation of DNA-templated transcription"/>
    <property type="evidence" value="ECO:0007669"/>
    <property type="project" value="InterPro"/>
</dbReference>
<dbReference type="AlphaFoldDB" id="A0A5C7VRV8"/>
<dbReference type="InterPro" id="IPR053853">
    <property type="entry name" value="FitA-like_RHH"/>
</dbReference>
<dbReference type="Pfam" id="PF22513">
    <property type="entry name" value="FitA-like_RHH"/>
    <property type="match status" value="1"/>
</dbReference>
<sequence>MASITIRDLPDKTKELLRMRAAKAGVSLEAYVRHILQKASLANEFTSADIAQIAEKYFGPKHEVTLDLPKRGTKRQAVDFDA</sequence>
<organism evidence="2 3">
    <name type="scientific">Nitrosomonas oligotropha</name>
    <dbReference type="NCBI Taxonomy" id="42354"/>
    <lineage>
        <taxon>Bacteria</taxon>
        <taxon>Pseudomonadati</taxon>
        <taxon>Pseudomonadota</taxon>
        <taxon>Betaproteobacteria</taxon>
        <taxon>Nitrosomonadales</taxon>
        <taxon>Nitrosomonadaceae</taxon>
        <taxon>Nitrosomonas</taxon>
    </lineage>
</organism>
<accession>A0A5C7VRV8</accession>
<reference evidence="2 3" key="1">
    <citation type="submission" date="2018-09" db="EMBL/GenBank/DDBJ databases">
        <title>Metagenome Assembled Genomes from an Advanced Water Purification Facility.</title>
        <authorList>
            <person name="Stamps B.W."/>
            <person name="Spear J.R."/>
        </authorList>
    </citation>
    <scope>NUCLEOTIDE SEQUENCE [LARGE SCALE GENOMIC DNA]</scope>
    <source>
        <strain evidence="2">Bin_54_1</strain>
    </source>
</reference>
<gene>
    <name evidence="2" type="ORF">E6Q60_10430</name>
</gene>
<comment type="caution">
    <text evidence="2">The sequence shown here is derived from an EMBL/GenBank/DDBJ whole genome shotgun (WGS) entry which is preliminary data.</text>
</comment>
<evidence type="ECO:0000313" key="3">
    <source>
        <dbReference type="Proteomes" id="UP000321055"/>
    </source>
</evidence>
<dbReference type="InterPro" id="IPR013321">
    <property type="entry name" value="Arc_rbn_hlx_hlx"/>
</dbReference>
<dbReference type="EMBL" id="SSFX01000082">
    <property type="protein sequence ID" value="TXI27222.1"/>
    <property type="molecule type" value="Genomic_DNA"/>
</dbReference>
<dbReference type="Proteomes" id="UP000321055">
    <property type="component" value="Unassembled WGS sequence"/>
</dbReference>
<evidence type="ECO:0000313" key="2">
    <source>
        <dbReference type="EMBL" id="TXI27222.1"/>
    </source>
</evidence>